<evidence type="ECO:0000256" key="1">
    <source>
        <dbReference type="SAM" id="SignalP"/>
    </source>
</evidence>
<reference evidence="2 3" key="1">
    <citation type="submission" date="2013-10" db="EMBL/GenBank/DDBJ databases">
        <title>The Genome Sequence of Acinetobacter brisouii CIP 110357.</title>
        <authorList>
            <consortium name="The Broad Institute Genomics Platform"/>
            <consortium name="The Broad Institute Genome Sequencing Center for Infectious Disease"/>
            <person name="Cerqueira G."/>
            <person name="Feldgarden M."/>
            <person name="Courvalin P."/>
            <person name="Grillot-Courvalin C."/>
            <person name="Clermont D."/>
            <person name="Rocha E."/>
            <person name="Yoon E.-J."/>
            <person name="Nemec A."/>
            <person name="Young S.K."/>
            <person name="Zeng Q."/>
            <person name="Gargeya S."/>
            <person name="Fitzgerald M."/>
            <person name="Abouelleil A."/>
            <person name="Alvarado L."/>
            <person name="Berlin A.M."/>
            <person name="Chapman S.B."/>
            <person name="Gainer-Dewar J."/>
            <person name="Goldberg J."/>
            <person name="Gnerre S."/>
            <person name="Griggs A."/>
            <person name="Gujja S."/>
            <person name="Hansen M."/>
            <person name="Howarth C."/>
            <person name="Imamovic A."/>
            <person name="Ireland A."/>
            <person name="Larimer J."/>
            <person name="McCowan C."/>
            <person name="Murphy C."/>
            <person name="Pearson M."/>
            <person name="Poon T.W."/>
            <person name="Priest M."/>
            <person name="Roberts A."/>
            <person name="Saif S."/>
            <person name="Shea T."/>
            <person name="Sykes S."/>
            <person name="Wortman J."/>
            <person name="Nusbaum C."/>
            <person name="Birren B."/>
        </authorList>
    </citation>
    <scope>NUCLEOTIDE SEQUENCE [LARGE SCALE GENOMIC DNA]</scope>
    <source>
        <strain evidence="2 3">CIP 110357</strain>
    </source>
</reference>
<protein>
    <submittedName>
        <fullName evidence="2">Uncharacterized protein</fullName>
    </submittedName>
</protein>
<name>V2VJA3_9GAMM</name>
<dbReference type="EMBL" id="AYEU01000014">
    <property type="protein sequence ID" value="ESK47634.1"/>
    <property type="molecule type" value="Genomic_DNA"/>
</dbReference>
<accession>V2VJA3</accession>
<feature type="chain" id="PRO_5004711078" evidence="1">
    <location>
        <begin position="22"/>
        <end position="105"/>
    </location>
</feature>
<dbReference type="OrthoDB" id="6695178at2"/>
<gene>
    <name evidence="2" type="ORF">P255_02908</name>
</gene>
<keyword evidence="3" id="KW-1185">Reference proteome</keyword>
<evidence type="ECO:0000313" key="2">
    <source>
        <dbReference type="EMBL" id="ESK47634.1"/>
    </source>
</evidence>
<feature type="signal peptide" evidence="1">
    <location>
        <begin position="1"/>
        <end position="21"/>
    </location>
</feature>
<dbReference type="HOGENOM" id="CLU_159756_0_0_6"/>
<dbReference type="RefSeq" id="WP_004902074.1">
    <property type="nucleotide sequence ID" value="NZ_BBTI01000006.1"/>
</dbReference>
<dbReference type="STRING" id="396323.VH98_12415"/>
<dbReference type="PATRIC" id="fig|1341683.3.peg.2869"/>
<evidence type="ECO:0000313" key="3">
    <source>
        <dbReference type="Proteomes" id="UP000018418"/>
    </source>
</evidence>
<proteinExistence type="predicted"/>
<organism evidence="2 3">
    <name type="scientific">Acinetobacter brisouii CIP 110357</name>
    <dbReference type="NCBI Taxonomy" id="1341683"/>
    <lineage>
        <taxon>Bacteria</taxon>
        <taxon>Pseudomonadati</taxon>
        <taxon>Pseudomonadota</taxon>
        <taxon>Gammaproteobacteria</taxon>
        <taxon>Moraxellales</taxon>
        <taxon>Moraxellaceae</taxon>
        <taxon>Acinetobacter</taxon>
    </lineage>
</organism>
<comment type="caution">
    <text evidence="2">The sequence shown here is derived from an EMBL/GenBank/DDBJ whole genome shotgun (WGS) entry which is preliminary data.</text>
</comment>
<dbReference type="AlphaFoldDB" id="V2VJA3"/>
<sequence length="105" mass="11245">MKKIKQAIWLSLCLAPSLSFAADTQSVITTAQTIVQGNTTMVISPRTGIRYALGDTQGRLIQIQTTAIAPANTATVKRIVATNPALSVESQQKAEQSLLSMEQSK</sequence>
<dbReference type="Proteomes" id="UP000018418">
    <property type="component" value="Unassembled WGS sequence"/>
</dbReference>
<keyword evidence="1" id="KW-0732">Signal</keyword>